<dbReference type="GO" id="GO:0005085">
    <property type="term" value="F:guanyl-nucleotide exchange factor activity"/>
    <property type="evidence" value="ECO:0007669"/>
    <property type="project" value="UniProtKB-KW"/>
</dbReference>
<dbReference type="InterPro" id="IPR001194">
    <property type="entry name" value="cDENN_dom"/>
</dbReference>
<dbReference type="SMART" id="SM00801">
    <property type="entry name" value="dDENN"/>
    <property type="match status" value="1"/>
</dbReference>
<proteinExistence type="predicted"/>
<dbReference type="InterPro" id="IPR037516">
    <property type="entry name" value="Tripartite_DENN"/>
</dbReference>
<feature type="domain" description="UDENN" evidence="2">
    <location>
        <begin position="1"/>
        <end position="153"/>
    </location>
</feature>
<keyword evidence="4" id="KW-1185">Reference proteome</keyword>
<keyword evidence="1" id="KW-0344">Guanine-nucleotide releasing factor</keyword>
<evidence type="ECO:0000256" key="1">
    <source>
        <dbReference type="ARBA" id="ARBA00022658"/>
    </source>
</evidence>
<dbReference type="InterPro" id="IPR005112">
    <property type="entry name" value="dDENN_dom"/>
</dbReference>
<dbReference type="EMBL" id="WEIX01005524">
    <property type="protein sequence ID" value="NWH19700.1"/>
    <property type="molecule type" value="Genomic_DNA"/>
</dbReference>
<dbReference type="AlphaFoldDB" id="A0A850TM74"/>
<reference evidence="3" key="1">
    <citation type="submission" date="2019-10" db="EMBL/GenBank/DDBJ databases">
        <title>Bird 10,000 Genomes (B10K) Project - Family phase.</title>
        <authorList>
            <person name="Zhang G."/>
        </authorList>
    </citation>
    <scope>NUCLEOTIDE SEQUENCE</scope>
    <source>
        <strain evidence="3">B10K-DU-012-65</strain>
        <tissue evidence="3">Muscle</tissue>
    </source>
</reference>
<dbReference type="PANTHER" id="PTHR15288">
    <property type="entry name" value="DENN DOMAIN-CONTAINING PROTEIN 2"/>
    <property type="match status" value="1"/>
</dbReference>
<evidence type="ECO:0000313" key="3">
    <source>
        <dbReference type="EMBL" id="NWH19700.1"/>
    </source>
</evidence>
<accession>A0A850TM74</accession>
<name>A0A850TM74_GRUAM</name>
<dbReference type="Proteomes" id="UP000640762">
    <property type="component" value="Unassembled WGS sequence"/>
</dbReference>
<evidence type="ECO:0000259" key="2">
    <source>
        <dbReference type="PROSITE" id="PS50211"/>
    </source>
</evidence>
<dbReference type="PANTHER" id="PTHR15288:SF5">
    <property type="entry name" value="DENN DOMAIN-CONTAINING PROTEIN 2B"/>
    <property type="match status" value="1"/>
</dbReference>
<protein>
    <submittedName>
        <fullName evidence="3">ST5 protein</fullName>
    </submittedName>
</protein>
<dbReference type="InterPro" id="IPR043153">
    <property type="entry name" value="DENN_C"/>
</dbReference>
<gene>
    <name evidence="3" type="primary">St5_1</name>
    <name evidence="3" type="ORF">GRUAME_R14857</name>
</gene>
<dbReference type="GO" id="GO:0070374">
    <property type="term" value="P:positive regulation of ERK1 and ERK2 cascade"/>
    <property type="evidence" value="ECO:0007669"/>
    <property type="project" value="TreeGrafter"/>
</dbReference>
<organism evidence="3 4">
    <name type="scientific">Grus americana</name>
    <name type="common">Whooping crane</name>
    <dbReference type="NCBI Taxonomy" id="9117"/>
    <lineage>
        <taxon>Eukaryota</taxon>
        <taxon>Metazoa</taxon>
        <taxon>Chordata</taxon>
        <taxon>Craniata</taxon>
        <taxon>Vertebrata</taxon>
        <taxon>Euteleostomi</taxon>
        <taxon>Archelosauria</taxon>
        <taxon>Archosauria</taxon>
        <taxon>Dinosauria</taxon>
        <taxon>Saurischia</taxon>
        <taxon>Theropoda</taxon>
        <taxon>Coelurosauria</taxon>
        <taxon>Aves</taxon>
        <taxon>Neognathae</taxon>
        <taxon>Neoaves</taxon>
        <taxon>Gruiformes</taxon>
        <taxon>Gruidae</taxon>
        <taxon>Grus</taxon>
    </lineage>
</organism>
<comment type="caution">
    <text evidence="3">The sequence shown here is derived from an EMBL/GenBank/DDBJ whole genome shotgun (WGS) entry which is preliminary data.</text>
</comment>
<feature type="non-terminal residue" evidence="3">
    <location>
        <position position="186"/>
    </location>
</feature>
<feature type="non-terminal residue" evidence="3">
    <location>
        <position position="1"/>
    </location>
</feature>
<dbReference type="PROSITE" id="PS50211">
    <property type="entry name" value="DENN"/>
    <property type="match status" value="1"/>
</dbReference>
<evidence type="ECO:0000313" key="4">
    <source>
        <dbReference type="Proteomes" id="UP000640762"/>
    </source>
</evidence>
<dbReference type="InterPro" id="IPR051942">
    <property type="entry name" value="DENN_domain_containing_2"/>
</dbReference>
<dbReference type="Gene3D" id="3.40.50.11500">
    <property type="match status" value="1"/>
</dbReference>
<sequence length="186" mass="21416">MIDIVCCPTPFLVGLLSSSLPKLKELPVEEALMVNLGSDRFIRQVKYILKCCHAQALERKSELINQDSDSDSDDECNTLNGLVSEVFIRFFVETVGHYSLFLTQNEKGERAFQREAFRKSVASKSIRRFLEVFMESQMFAGFIQDRELRKCRAKGLFEQRVEQYLEELPDTEQSGVNKFLRGLGEE</sequence>
<dbReference type="Pfam" id="PF02141">
    <property type="entry name" value="DENN"/>
    <property type="match status" value="1"/>
</dbReference>
<dbReference type="Pfam" id="PF03455">
    <property type="entry name" value="dDENN"/>
    <property type="match status" value="1"/>
</dbReference>